<keyword evidence="1" id="KW-0472">Membrane</keyword>
<feature type="transmembrane region" description="Helical" evidence="1">
    <location>
        <begin position="139"/>
        <end position="162"/>
    </location>
</feature>
<organism evidence="2 3">
    <name type="scientific">Aquilegia coerulea</name>
    <name type="common">Rocky mountain columbine</name>
    <dbReference type="NCBI Taxonomy" id="218851"/>
    <lineage>
        <taxon>Eukaryota</taxon>
        <taxon>Viridiplantae</taxon>
        <taxon>Streptophyta</taxon>
        <taxon>Embryophyta</taxon>
        <taxon>Tracheophyta</taxon>
        <taxon>Spermatophyta</taxon>
        <taxon>Magnoliopsida</taxon>
        <taxon>Ranunculales</taxon>
        <taxon>Ranunculaceae</taxon>
        <taxon>Thalictroideae</taxon>
        <taxon>Aquilegia</taxon>
    </lineage>
</organism>
<dbReference type="SUPFAM" id="SSF52047">
    <property type="entry name" value="RNI-like"/>
    <property type="match status" value="1"/>
</dbReference>
<name>A0A2G5EF54_AQUCA</name>
<dbReference type="AlphaFoldDB" id="A0A2G5EF54"/>
<dbReference type="InParanoid" id="A0A2G5EF54"/>
<dbReference type="Proteomes" id="UP000230069">
    <property type="component" value="Unassembled WGS sequence"/>
</dbReference>
<gene>
    <name evidence="2" type="ORF">AQUCO_00900729v1</name>
</gene>
<accession>A0A2G5EF54</accession>
<keyword evidence="3" id="KW-1185">Reference proteome</keyword>
<evidence type="ECO:0008006" key="4">
    <source>
        <dbReference type="Google" id="ProtNLM"/>
    </source>
</evidence>
<dbReference type="OrthoDB" id="1900471at2759"/>
<evidence type="ECO:0000313" key="3">
    <source>
        <dbReference type="Proteomes" id="UP000230069"/>
    </source>
</evidence>
<proteinExistence type="predicted"/>
<keyword evidence="1" id="KW-1133">Transmembrane helix</keyword>
<evidence type="ECO:0000313" key="2">
    <source>
        <dbReference type="EMBL" id="PIA54382.1"/>
    </source>
</evidence>
<sequence>MLLPNYVCLASKLKILEIYRVQLPKGGSNEELLLSCLSLEILRVHFCNHKHIRTLLISAPQLKKLVLENRASCNNGSCKLQISTRNLKSLVLKGSLYEDDSLENLSSLECVKFESPVLVDAGMLIKVLQGLHNATILEWYVFFLSLIRIFYVLLLFFTFYMFRQNDLS</sequence>
<reference evidence="2 3" key="1">
    <citation type="submission" date="2017-09" db="EMBL/GenBank/DDBJ databases">
        <title>WGS assembly of Aquilegia coerulea Goldsmith.</title>
        <authorList>
            <person name="Hodges S."/>
            <person name="Kramer E."/>
            <person name="Nordborg M."/>
            <person name="Tomkins J."/>
            <person name="Borevitz J."/>
            <person name="Derieg N."/>
            <person name="Yan J."/>
            <person name="Mihaltcheva S."/>
            <person name="Hayes R.D."/>
            <person name="Rokhsar D."/>
        </authorList>
    </citation>
    <scope>NUCLEOTIDE SEQUENCE [LARGE SCALE GENOMIC DNA]</scope>
    <source>
        <strain evidence="3">cv. Goldsmith</strain>
    </source>
</reference>
<keyword evidence="1" id="KW-0812">Transmembrane</keyword>
<protein>
    <recommendedName>
        <fullName evidence="4">FBD domain-containing protein</fullName>
    </recommendedName>
</protein>
<evidence type="ECO:0000256" key="1">
    <source>
        <dbReference type="SAM" id="Phobius"/>
    </source>
</evidence>
<dbReference type="EMBL" id="KZ305026">
    <property type="protein sequence ID" value="PIA54382.1"/>
    <property type="molecule type" value="Genomic_DNA"/>
</dbReference>